<comment type="similarity">
    <text evidence="1">Belongs to the universal stress protein A family.</text>
</comment>
<name>A0ABN1P8U5_9ACTN</name>
<dbReference type="Proteomes" id="UP001501578">
    <property type="component" value="Unassembled WGS sequence"/>
</dbReference>
<feature type="domain" description="UspA" evidence="2">
    <location>
        <begin position="143"/>
        <end position="276"/>
    </location>
</feature>
<dbReference type="RefSeq" id="WP_343949986.1">
    <property type="nucleotide sequence ID" value="NZ_BAAAHQ010000010.1"/>
</dbReference>
<keyword evidence="4" id="KW-1185">Reference proteome</keyword>
<sequence length="279" mass="28684">MTETPMPIVVGVDGSGSALDAVDWAADDAARRRAELRIVTVRDPDLAFPGQSDDADRASLAAAAARAGERLPDLTATTELLTGEVIGTLLEAAAAAQAVVIGHRGVGGFVGQLLGSVGLGLAGHTPGPLVVARGRVGADRGEIVAGFDGSPHSEAAMRYAFEAARLRSARLRVVYAWPMPVSSPLAFGYRGRLAGVFDDLAESAAIRLAPWRERNPDVEVIDDAIGGHPVPALIAASTAADLVVVGSRGRRAFRAAVLGSVSHGVLLHAECPVAVIGSR</sequence>
<dbReference type="Gene3D" id="3.40.50.620">
    <property type="entry name" value="HUPs"/>
    <property type="match status" value="2"/>
</dbReference>
<dbReference type="PANTHER" id="PTHR46268:SF6">
    <property type="entry name" value="UNIVERSAL STRESS PROTEIN UP12"/>
    <property type="match status" value="1"/>
</dbReference>
<dbReference type="InterPro" id="IPR006015">
    <property type="entry name" value="Universal_stress_UspA"/>
</dbReference>
<dbReference type="EMBL" id="BAAAHQ010000010">
    <property type="protein sequence ID" value="GAA0924521.1"/>
    <property type="molecule type" value="Genomic_DNA"/>
</dbReference>
<dbReference type="PRINTS" id="PR01438">
    <property type="entry name" value="UNVRSLSTRESS"/>
</dbReference>
<proteinExistence type="inferred from homology"/>
<organism evidence="3 4">
    <name type="scientific">Nonomuraea longicatena</name>
    <dbReference type="NCBI Taxonomy" id="83682"/>
    <lineage>
        <taxon>Bacteria</taxon>
        <taxon>Bacillati</taxon>
        <taxon>Actinomycetota</taxon>
        <taxon>Actinomycetes</taxon>
        <taxon>Streptosporangiales</taxon>
        <taxon>Streptosporangiaceae</taxon>
        <taxon>Nonomuraea</taxon>
    </lineage>
</organism>
<evidence type="ECO:0000313" key="4">
    <source>
        <dbReference type="Proteomes" id="UP001501578"/>
    </source>
</evidence>
<evidence type="ECO:0000256" key="1">
    <source>
        <dbReference type="ARBA" id="ARBA00008791"/>
    </source>
</evidence>
<protein>
    <submittedName>
        <fullName evidence="3">Universal stress protein</fullName>
    </submittedName>
</protein>
<comment type="caution">
    <text evidence="3">The sequence shown here is derived from an EMBL/GenBank/DDBJ whole genome shotgun (WGS) entry which is preliminary data.</text>
</comment>
<reference evidence="3 4" key="1">
    <citation type="journal article" date="2019" name="Int. J. Syst. Evol. Microbiol.">
        <title>The Global Catalogue of Microorganisms (GCM) 10K type strain sequencing project: providing services to taxonomists for standard genome sequencing and annotation.</title>
        <authorList>
            <consortium name="The Broad Institute Genomics Platform"/>
            <consortium name="The Broad Institute Genome Sequencing Center for Infectious Disease"/>
            <person name="Wu L."/>
            <person name="Ma J."/>
        </authorList>
    </citation>
    <scope>NUCLEOTIDE SEQUENCE [LARGE SCALE GENOMIC DNA]</scope>
    <source>
        <strain evidence="3 4">JCM 11136</strain>
    </source>
</reference>
<evidence type="ECO:0000313" key="3">
    <source>
        <dbReference type="EMBL" id="GAA0924521.1"/>
    </source>
</evidence>
<dbReference type="Pfam" id="PF00582">
    <property type="entry name" value="Usp"/>
    <property type="match status" value="2"/>
</dbReference>
<dbReference type="SUPFAM" id="SSF52402">
    <property type="entry name" value="Adenine nucleotide alpha hydrolases-like"/>
    <property type="match status" value="2"/>
</dbReference>
<feature type="domain" description="UspA" evidence="2">
    <location>
        <begin position="7"/>
        <end position="133"/>
    </location>
</feature>
<dbReference type="InterPro" id="IPR014729">
    <property type="entry name" value="Rossmann-like_a/b/a_fold"/>
</dbReference>
<gene>
    <name evidence="3" type="ORF">GCM10009560_25280</name>
</gene>
<dbReference type="PANTHER" id="PTHR46268">
    <property type="entry name" value="STRESS RESPONSE PROTEIN NHAX"/>
    <property type="match status" value="1"/>
</dbReference>
<evidence type="ECO:0000259" key="2">
    <source>
        <dbReference type="Pfam" id="PF00582"/>
    </source>
</evidence>
<accession>A0ABN1P8U5</accession>
<dbReference type="InterPro" id="IPR006016">
    <property type="entry name" value="UspA"/>
</dbReference>